<dbReference type="OrthoDB" id="7697643at2759"/>
<evidence type="ECO:0000256" key="1">
    <source>
        <dbReference type="SAM" id="MobiDB-lite"/>
    </source>
</evidence>
<evidence type="ECO:0000313" key="2">
    <source>
        <dbReference type="Proteomes" id="UP000515158"/>
    </source>
</evidence>
<dbReference type="InParanoid" id="A0A6P8YN84"/>
<feature type="region of interest" description="Disordered" evidence="1">
    <location>
        <begin position="221"/>
        <end position="319"/>
    </location>
</feature>
<feature type="compositionally biased region" description="Basic and acidic residues" evidence="1">
    <location>
        <begin position="304"/>
        <end position="319"/>
    </location>
</feature>
<dbReference type="Proteomes" id="UP000515158">
    <property type="component" value="Unplaced"/>
</dbReference>
<dbReference type="AlphaFoldDB" id="A0A6P8YN84"/>
<evidence type="ECO:0000313" key="3">
    <source>
        <dbReference type="RefSeq" id="XP_034238655.1"/>
    </source>
</evidence>
<dbReference type="GeneID" id="117643711"/>
<reference evidence="3" key="1">
    <citation type="submission" date="2025-08" db="UniProtKB">
        <authorList>
            <consortium name="RefSeq"/>
        </authorList>
    </citation>
    <scope>IDENTIFICATION</scope>
    <source>
        <tissue evidence="3">Total insect</tissue>
    </source>
</reference>
<feature type="compositionally biased region" description="Polar residues" evidence="1">
    <location>
        <begin position="129"/>
        <end position="140"/>
    </location>
</feature>
<keyword evidence="2" id="KW-1185">Reference proteome</keyword>
<feature type="compositionally biased region" description="Low complexity" evidence="1">
    <location>
        <begin position="113"/>
        <end position="124"/>
    </location>
</feature>
<organism evidence="3">
    <name type="scientific">Thrips palmi</name>
    <name type="common">Melon thrips</name>
    <dbReference type="NCBI Taxonomy" id="161013"/>
    <lineage>
        <taxon>Eukaryota</taxon>
        <taxon>Metazoa</taxon>
        <taxon>Ecdysozoa</taxon>
        <taxon>Arthropoda</taxon>
        <taxon>Hexapoda</taxon>
        <taxon>Insecta</taxon>
        <taxon>Pterygota</taxon>
        <taxon>Neoptera</taxon>
        <taxon>Paraneoptera</taxon>
        <taxon>Thysanoptera</taxon>
        <taxon>Terebrantia</taxon>
        <taxon>Thripoidea</taxon>
        <taxon>Thripidae</taxon>
        <taxon>Thrips</taxon>
    </lineage>
</organism>
<protein>
    <submittedName>
        <fullName evidence="3">Uncharacterized protein LOC117643711</fullName>
    </submittedName>
</protein>
<gene>
    <name evidence="3" type="primary">LOC117643711</name>
</gene>
<sequence>MSGLQASGDELWALVEEDGYFPADLKLILKATKFDNLFALSRFDMDKDLKEIESFMQNTLPNVISSSKYEEYYSIFKDNPKAFVFVGGLRAALKLLVDRSKSIISFNKKRLNSSDNVSDTNTSSKKNKVTPSNSEPTNKSICDGKADLEKTIKNYIAANYPSLKDKEIVCKVVRDGLGSLVAEANCPVQDCEEERKITRNVTRWNTSNFYAHIRSHFSKRKNNNLSKNVTPIDSVFKPVGGKSRRTQRTITSSDESDADDPNGEKTIENGDNTEGERESGNEKDKGHGGARNGDMIENNSPEESADKQRCDDSSSNKSF</sequence>
<feature type="compositionally biased region" description="Basic and acidic residues" evidence="1">
    <location>
        <begin position="262"/>
        <end position="287"/>
    </location>
</feature>
<dbReference type="KEGG" id="tpal:117643711"/>
<feature type="region of interest" description="Disordered" evidence="1">
    <location>
        <begin position="112"/>
        <end position="142"/>
    </location>
</feature>
<name>A0A6P8YN84_THRPL</name>
<proteinExistence type="predicted"/>
<accession>A0A6P8YN84</accession>
<dbReference type="RefSeq" id="XP_034238655.1">
    <property type="nucleotide sequence ID" value="XM_034382764.1"/>
</dbReference>